<dbReference type="InterPro" id="IPR036388">
    <property type="entry name" value="WH-like_DNA-bd_sf"/>
</dbReference>
<reference evidence="2 3" key="1">
    <citation type="submission" date="2018-12" db="EMBL/GenBank/DDBJ databases">
        <title>Draft genome sequence of Embleya hyalina NBRC 13850T.</title>
        <authorList>
            <person name="Komaki H."/>
            <person name="Hosoyama A."/>
            <person name="Kimura A."/>
            <person name="Ichikawa N."/>
            <person name="Tamura T."/>
        </authorList>
    </citation>
    <scope>NUCLEOTIDE SEQUENCE [LARGE SCALE GENOMIC DNA]</scope>
    <source>
        <strain evidence="2 3">NBRC 13850</strain>
    </source>
</reference>
<dbReference type="CDD" id="cd06170">
    <property type="entry name" value="LuxR_C_like"/>
    <property type="match status" value="1"/>
</dbReference>
<keyword evidence="3" id="KW-1185">Reference proteome</keyword>
<dbReference type="InterPro" id="IPR049945">
    <property type="entry name" value="AAA_22"/>
</dbReference>
<dbReference type="Pfam" id="PF25872">
    <property type="entry name" value="HTH_77"/>
    <property type="match status" value="1"/>
</dbReference>
<gene>
    <name evidence="2" type="ORF">EHYA_04708</name>
</gene>
<sequence>MVNPRSRPTLLTNFVGRASELDALRPLLRDGRRLLTLVGPGGIGKTRLALALATEDPDADVVFVDLGALADERLVDAAVLEAVSPGVKPGRTPLRAALHDLRERSAVIVLDTCEHLPAAAARVADTFLTACPRARVLATSRVPLHTRDERVWRVPPLTVGAGDAHDPSDATRLFVDRVELVRGDLVRTPETRADVERIVRALDGFPLAIELAAARTRMMTLREIADGLDLRLLAGGPTRGEARHRTMRRCLDWSHALLSDREKLLFARVSVFTDGWTADAAEAVCGDEEPTARWVRDTLAALVDKSLIVADGKSRDTRYRMLLPMRQYATGLLGADETSRDFVRVNERHVAYFAALAERADLELWALSVDRRRLIDVEMPNLRAALESACAAGSVDALRITAALGSYWRMCGSLTEGVEATGRALAAVPDTAHPARAMTLAVRSTLTFWTGDLPGTEAAATEAIEIAKRSGDRRALSHALLRLANFICITDPPLAQPMFRAAVDLAKGAHDNLALADALGCYTLSLLWQGDFPLLSDIARQALDAAAAIDFDGVRSLTLWCLAVGARSTGDVAETLRLADAMVPAVAGNAGEAAAFALTCRVQVLSTTAALRGDPHRARELALAEFERVTREPMRWACGLLIKALAYAELAAGDLDAARAWAERVYADEREGAGFLAWQAQSILMLAALASADPAGAREHAAHVTRIADRLGNRYAATVATLGTARAALWEHDPGTAEITALDALTTSCGEGWWLEAVTAAELVASAAVERAEYRRAVTLFAAVDAARDASGVVRVPLEDTYWSGRRAVATDALDEPALSRALADGAAMSLPDAAVYARDTHNPRSRASRGWESLTPTESRVALLAADGLLNPEIAEQLFVSRSTVKVHMSHILAKLGVANRTELAVLVHSRARDPHN</sequence>
<dbReference type="PROSITE" id="PS00622">
    <property type="entry name" value="HTH_LUXR_1"/>
    <property type="match status" value="1"/>
</dbReference>
<dbReference type="SUPFAM" id="SSF52540">
    <property type="entry name" value="P-loop containing nucleoside triphosphate hydrolases"/>
    <property type="match status" value="1"/>
</dbReference>
<evidence type="ECO:0000259" key="1">
    <source>
        <dbReference type="PROSITE" id="PS50043"/>
    </source>
</evidence>
<feature type="domain" description="HTH luxR-type" evidence="1">
    <location>
        <begin position="848"/>
        <end position="913"/>
    </location>
</feature>
<dbReference type="EMBL" id="BIFH01000022">
    <property type="protein sequence ID" value="GCD97021.1"/>
    <property type="molecule type" value="Genomic_DNA"/>
</dbReference>
<dbReference type="PROSITE" id="PS50043">
    <property type="entry name" value="HTH_LUXR_2"/>
    <property type="match status" value="1"/>
</dbReference>
<organism evidence="2 3">
    <name type="scientific">Embleya hyalina</name>
    <dbReference type="NCBI Taxonomy" id="516124"/>
    <lineage>
        <taxon>Bacteria</taxon>
        <taxon>Bacillati</taxon>
        <taxon>Actinomycetota</taxon>
        <taxon>Actinomycetes</taxon>
        <taxon>Kitasatosporales</taxon>
        <taxon>Streptomycetaceae</taxon>
        <taxon>Embleya</taxon>
    </lineage>
</organism>
<dbReference type="PANTHER" id="PTHR47691:SF3">
    <property type="entry name" value="HTH-TYPE TRANSCRIPTIONAL REGULATOR RV0890C-RELATED"/>
    <property type="match status" value="1"/>
</dbReference>
<dbReference type="Proteomes" id="UP000286931">
    <property type="component" value="Unassembled WGS sequence"/>
</dbReference>
<dbReference type="GO" id="GO:0006355">
    <property type="term" value="P:regulation of DNA-templated transcription"/>
    <property type="evidence" value="ECO:0007669"/>
    <property type="project" value="InterPro"/>
</dbReference>
<dbReference type="OrthoDB" id="499349at2"/>
<dbReference type="Gene3D" id="1.25.40.10">
    <property type="entry name" value="Tetratricopeptide repeat domain"/>
    <property type="match status" value="1"/>
</dbReference>
<evidence type="ECO:0000313" key="3">
    <source>
        <dbReference type="Proteomes" id="UP000286931"/>
    </source>
</evidence>
<dbReference type="GO" id="GO:0003677">
    <property type="term" value="F:DNA binding"/>
    <property type="evidence" value="ECO:0007669"/>
    <property type="project" value="InterPro"/>
</dbReference>
<name>A0A401YR02_9ACTN</name>
<evidence type="ECO:0000313" key="2">
    <source>
        <dbReference type="EMBL" id="GCD97021.1"/>
    </source>
</evidence>
<dbReference type="SUPFAM" id="SSF46894">
    <property type="entry name" value="C-terminal effector domain of the bipartite response regulators"/>
    <property type="match status" value="1"/>
</dbReference>
<comment type="caution">
    <text evidence="2">The sequence shown here is derived from an EMBL/GenBank/DDBJ whole genome shotgun (WGS) entry which is preliminary data.</text>
</comment>
<dbReference type="InterPro" id="IPR058852">
    <property type="entry name" value="HTH_77"/>
</dbReference>
<dbReference type="InterPro" id="IPR016032">
    <property type="entry name" value="Sig_transdc_resp-reg_C-effctor"/>
</dbReference>
<dbReference type="InterPro" id="IPR011990">
    <property type="entry name" value="TPR-like_helical_dom_sf"/>
</dbReference>
<dbReference type="SMART" id="SM00421">
    <property type="entry name" value="HTH_LUXR"/>
    <property type="match status" value="1"/>
</dbReference>
<dbReference type="InterPro" id="IPR000792">
    <property type="entry name" value="Tscrpt_reg_LuxR_C"/>
</dbReference>
<dbReference type="Pfam" id="PF00196">
    <property type="entry name" value="GerE"/>
    <property type="match status" value="1"/>
</dbReference>
<dbReference type="Gene3D" id="3.40.50.300">
    <property type="entry name" value="P-loop containing nucleotide triphosphate hydrolases"/>
    <property type="match status" value="1"/>
</dbReference>
<dbReference type="GO" id="GO:0016887">
    <property type="term" value="F:ATP hydrolysis activity"/>
    <property type="evidence" value="ECO:0007669"/>
    <property type="project" value="InterPro"/>
</dbReference>
<protein>
    <submittedName>
        <fullName evidence="2">LuxR family transcriptional regulator</fullName>
    </submittedName>
</protein>
<dbReference type="InterPro" id="IPR027417">
    <property type="entry name" value="P-loop_NTPase"/>
</dbReference>
<dbReference type="PRINTS" id="PR00038">
    <property type="entry name" value="HTHLUXR"/>
</dbReference>
<accession>A0A401YR02</accession>
<proteinExistence type="predicted"/>
<dbReference type="Gene3D" id="1.10.10.10">
    <property type="entry name" value="Winged helix-like DNA-binding domain superfamily/Winged helix DNA-binding domain"/>
    <property type="match status" value="1"/>
</dbReference>
<dbReference type="PANTHER" id="PTHR47691">
    <property type="entry name" value="REGULATOR-RELATED"/>
    <property type="match status" value="1"/>
</dbReference>
<dbReference type="AlphaFoldDB" id="A0A401YR02"/>
<dbReference type="RefSeq" id="WP_126639038.1">
    <property type="nucleotide sequence ID" value="NZ_BIFH01000022.1"/>
</dbReference>
<dbReference type="Pfam" id="PF13401">
    <property type="entry name" value="AAA_22"/>
    <property type="match status" value="1"/>
</dbReference>